<reference evidence="2" key="1">
    <citation type="submission" date="2014-11" db="EMBL/GenBank/DDBJ databases">
        <authorList>
            <person name="Amaro Gonzalez C."/>
        </authorList>
    </citation>
    <scope>NUCLEOTIDE SEQUENCE</scope>
</reference>
<feature type="region of interest" description="Disordered" evidence="1">
    <location>
        <begin position="1"/>
        <end position="27"/>
    </location>
</feature>
<name>A0A0E9RCB4_ANGAN</name>
<evidence type="ECO:0000313" key="2">
    <source>
        <dbReference type="EMBL" id="JAH26761.1"/>
    </source>
</evidence>
<organism evidence="2">
    <name type="scientific">Anguilla anguilla</name>
    <name type="common">European freshwater eel</name>
    <name type="synonym">Muraena anguilla</name>
    <dbReference type="NCBI Taxonomy" id="7936"/>
    <lineage>
        <taxon>Eukaryota</taxon>
        <taxon>Metazoa</taxon>
        <taxon>Chordata</taxon>
        <taxon>Craniata</taxon>
        <taxon>Vertebrata</taxon>
        <taxon>Euteleostomi</taxon>
        <taxon>Actinopterygii</taxon>
        <taxon>Neopterygii</taxon>
        <taxon>Teleostei</taxon>
        <taxon>Anguilliformes</taxon>
        <taxon>Anguillidae</taxon>
        <taxon>Anguilla</taxon>
    </lineage>
</organism>
<dbReference type="EMBL" id="GBXM01081816">
    <property type="protein sequence ID" value="JAH26761.1"/>
    <property type="molecule type" value="Transcribed_RNA"/>
</dbReference>
<accession>A0A0E9RCB4</accession>
<feature type="compositionally biased region" description="Basic and acidic residues" evidence="1">
    <location>
        <begin position="1"/>
        <end position="19"/>
    </location>
</feature>
<protein>
    <submittedName>
        <fullName evidence="2">Uncharacterized protein</fullName>
    </submittedName>
</protein>
<proteinExistence type="predicted"/>
<dbReference type="AlphaFoldDB" id="A0A0E9RCB4"/>
<evidence type="ECO:0000256" key="1">
    <source>
        <dbReference type="SAM" id="MobiDB-lite"/>
    </source>
</evidence>
<reference evidence="2" key="2">
    <citation type="journal article" date="2015" name="Fish Shellfish Immunol.">
        <title>Early steps in the European eel (Anguilla anguilla)-Vibrio vulnificus interaction in the gills: Role of the RtxA13 toxin.</title>
        <authorList>
            <person name="Callol A."/>
            <person name="Pajuelo D."/>
            <person name="Ebbesson L."/>
            <person name="Teles M."/>
            <person name="MacKenzie S."/>
            <person name="Amaro C."/>
        </authorList>
    </citation>
    <scope>NUCLEOTIDE SEQUENCE</scope>
</reference>
<sequence length="27" mass="3406">MQEKSDQKRSCRNNMEHHYSVTYEKYL</sequence>